<dbReference type="AlphaFoldDB" id="A0AAW5F151"/>
<evidence type="ECO:0000256" key="11">
    <source>
        <dbReference type="ARBA" id="ARBA00022989"/>
    </source>
</evidence>
<dbReference type="InterPro" id="IPR004014">
    <property type="entry name" value="ATPase_P-typ_cation-transptr_N"/>
</dbReference>
<keyword evidence="5" id="KW-0106">Calcium</keyword>
<dbReference type="InterPro" id="IPR023299">
    <property type="entry name" value="ATPase_P-typ_cyto_dom_N"/>
</dbReference>
<evidence type="ECO:0000313" key="17">
    <source>
        <dbReference type="Proteomes" id="UP001203136"/>
    </source>
</evidence>
<proteinExistence type="inferred from homology"/>
<dbReference type="Pfam" id="PF13246">
    <property type="entry name" value="Cation_ATPase"/>
    <property type="match status" value="1"/>
</dbReference>
<comment type="catalytic activity">
    <reaction evidence="13">
        <text>Ca(2+)(in) + ATP + H2O = Ca(2+)(out) + ADP + phosphate + H(+)</text>
        <dbReference type="Rhea" id="RHEA:18105"/>
        <dbReference type="ChEBI" id="CHEBI:15377"/>
        <dbReference type="ChEBI" id="CHEBI:15378"/>
        <dbReference type="ChEBI" id="CHEBI:29108"/>
        <dbReference type="ChEBI" id="CHEBI:30616"/>
        <dbReference type="ChEBI" id="CHEBI:43474"/>
        <dbReference type="ChEBI" id="CHEBI:456216"/>
        <dbReference type="EC" id="7.2.2.10"/>
    </reaction>
</comment>
<dbReference type="GO" id="GO:0036376">
    <property type="term" value="P:sodium ion export across plasma membrane"/>
    <property type="evidence" value="ECO:0007669"/>
    <property type="project" value="TreeGrafter"/>
</dbReference>
<protein>
    <recommendedName>
        <fullName evidence="3">P-type Ca(2+) transporter</fullName>
        <ecNumber evidence="3">7.2.2.10</ecNumber>
    </recommendedName>
</protein>
<keyword evidence="4" id="KW-1003">Cell membrane</keyword>
<dbReference type="InterPro" id="IPR008250">
    <property type="entry name" value="ATPase_P-typ_transduc_dom_A_sf"/>
</dbReference>
<dbReference type="Gene3D" id="1.20.1110.10">
    <property type="entry name" value="Calcium-transporting ATPase, transmembrane domain"/>
    <property type="match status" value="1"/>
</dbReference>
<feature type="transmembrane region" description="Helical" evidence="14">
    <location>
        <begin position="659"/>
        <end position="683"/>
    </location>
</feature>
<dbReference type="SUPFAM" id="SSF81660">
    <property type="entry name" value="Metal cation-transporting ATPase, ATP-binding domain N"/>
    <property type="match status" value="1"/>
</dbReference>
<evidence type="ECO:0000256" key="14">
    <source>
        <dbReference type="SAM" id="Phobius"/>
    </source>
</evidence>
<dbReference type="InterPro" id="IPR018303">
    <property type="entry name" value="ATPase_P-typ_P_site"/>
</dbReference>
<dbReference type="InterPro" id="IPR001757">
    <property type="entry name" value="P_typ_ATPase"/>
</dbReference>
<dbReference type="InterPro" id="IPR006068">
    <property type="entry name" value="ATPase_P-typ_cation-transptr_C"/>
</dbReference>
<dbReference type="EC" id="7.2.2.10" evidence="3"/>
<dbReference type="Gene3D" id="2.70.150.10">
    <property type="entry name" value="Calcium-transporting ATPase, cytoplasmic transduction domain A"/>
    <property type="match status" value="1"/>
</dbReference>
<feature type="transmembrane region" description="Helical" evidence="14">
    <location>
        <begin position="727"/>
        <end position="752"/>
    </location>
</feature>
<dbReference type="Pfam" id="PF00122">
    <property type="entry name" value="E1-E2_ATPase"/>
    <property type="match status" value="1"/>
</dbReference>
<dbReference type="PRINTS" id="PR00120">
    <property type="entry name" value="HATPASE"/>
</dbReference>
<dbReference type="InterPro" id="IPR044492">
    <property type="entry name" value="P_typ_ATPase_HD_dom"/>
</dbReference>
<keyword evidence="10" id="KW-1278">Translocase</keyword>
<dbReference type="PANTHER" id="PTHR43294">
    <property type="entry name" value="SODIUM/POTASSIUM-TRANSPORTING ATPASE SUBUNIT ALPHA"/>
    <property type="match status" value="1"/>
</dbReference>
<dbReference type="GO" id="GO:0006883">
    <property type="term" value="P:intracellular sodium ion homeostasis"/>
    <property type="evidence" value="ECO:0007669"/>
    <property type="project" value="TreeGrafter"/>
</dbReference>
<keyword evidence="12 14" id="KW-0472">Membrane</keyword>
<keyword evidence="5" id="KW-0813">Transport</keyword>
<evidence type="ECO:0000256" key="12">
    <source>
        <dbReference type="ARBA" id="ARBA00023136"/>
    </source>
</evidence>
<feature type="transmembrane region" description="Helical" evidence="14">
    <location>
        <begin position="855"/>
        <end position="875"/>
    </location>
</feature>
<dbReference type="InterPro" id="IPR059000">
    <property type="entry name" value="ATPase_P-type_domA"/>
</dbReference>
<dbReference type="GO" id="GO:0030007">
    <property type="term" value="P:intracellular potassium ion homeostasis"/>
    <property type="evidence" value="ECO:0007669"/>
    <property type="project" value="TreeGrafter"/>
</dbReference>
<dbReference type="GO" id="GO:0005886">
    <property type="term" value="C:plasma membrane"/>
    <property type="evidence" value="ECO:0007669"/>
    <property type="project" value="UniProtKB-SubCell"/>
</dbReference>
<dbReference type="FunFam" id="3.40.50.1000:FF:000028">
    <property type="entry name" value="Calcium-transporting P-type ATPase, putative"/>
    <property type="match status" value="1"/>
</dbReference>
<dbReference type="InterPro" id="IPR036412">
    <property type="entry name" value="HAD-like_sf"/>
</dbReference>
<dbReference type="SMART" id="SM00831">
    <property type="entry name" value="Cation_ATPase_N"/>
    <property type="match status" value="1"/>
</dbReference>
<dbReference type="GO" id="GO:0005388">
    <property type="term" value="F:P-type calcium transporter activity"/>
    <property type="evidence" value="ECO:0007669"/>
    <property type="project" value="UniProtKB-EC"/>
</dbReference>
<evidence type="ECO:0000313" key="16">
    <source>
        <dbReference type="EMBL" id="MCK0085305.1"/>
    </source>
</evidence>
<dbReference type="GO" id="GO:0016887">
    <property type="term" value="F:ATP hydrolysis activity"/>
    <property type="evidence" value="ECO:0007669"/>
    <property type="project" value="InterPro"/>
</dbReference>
<dbReference type="SUPFAM" id="SSF81665">
    <property type="entry name" value="Calcium ATPase, transmembrane domain M"/>
    <property type="match status" value="1"/>
</dbReference>
<dbReference type="Pfam" id="PF00689">
    <property type="entry name" value="Cation_ATPase_C"/>
    <property type="match status" value="1"/>
</dbReference>
<dbReference type="SFLD" id="SFLDS00003">
    <property type="entry name" value="Haloacid_Dehalogenase"/>
    <property type="match status" value="1"/>
</dbReference>
<evidence type="ECO:0000256" key="6">
    <source>
        <dbReference type="ARBA" id="ARBA00022692"/>
    </source>
</evidence>
<dbReference type="RefSeq" id="WP_009298966.1">
    <property type="nucleotide sequence ID" value="NZ_BAABZD010000001.1"/>
</dbReference>
<evidence type="ECO:0000256" key="5">
    <source>
        <dbReference type="ARBA" id="ARBA00022568"/>
    </source>
</evidence>
<evidence type="ECO:0000256" key="4">
    <source>
        <dbReference type="ARBA" id="ARBA00022475"/>
    </source>
</evidence>
<keyword evidence="9" id="KW-0067">ATP-binding</keyword>
<dbReference type="PRINTS" id="PR00119">
    <property type="entry name" value="CATATPASE"/>
</dbReference>
<keyword evidence="6 14" id="KW-0812">Transmembrane</keyword>
<dbReference type="Gene3D" id="3.40.50.1000">
    <property type="entry name" value="HAD superfamily/HAD-like"/>
    <property type="match status" value="1"/>
</dbReference>
<dbReference type="SUPFAM" id="SSF56784">
    <property type="entry name" value="HAD-like"/>
    <property type="match status" value="1"/>
</dbReference>
<feature type="transmembrane region" description="Helical" evidence="14">
    <location>
        <begin position="55"/>
        <end position="73"/>
    </location>
</feature>
<dbReference type="SFLD" id="SFLDF00027">
    <property type="entry name" value="p-type_atpase"/>
    <property type="match status" value="1"/>
</dbReference>
<feature type="transmembrane region" description="Helical" evidence="14">
    <location>
        <begin position="273"/>
        <end position="295"/>
    </location>
</feature>
<dbReference type="Pfam" id="PF00690">
    <property type="entry name" value="Cation_ATPase_N"/>
    <property type="match status" value="1"/>
</dbReference>
<dbReference type="Proteomes" id="UP001203136">
    <property type="component" value="Unassembled WGS sequence"/>
</dbReference>
<reference evidence="16" key="1">
    <citation type="journal article" date="2022" name="Cell Host Microbe">
        <title>Colonization of the live biotherapeutic product VE303 and modulation of the microbiota and metabolites in healthy volunteers.</title>
        <authorList>
            <person name="Dsouza M."/>
            <person name="Menon R."/>
            <person name="Crossette E."/>
            <person name="Bhattarai S.K."/>
            <person name="Schneider J."/>
            <person name="Kim Y.G."/>
            <person name="Reddy S."/>
            <person name="Caballero S."/>
            <person name="Felix C."/>
            <person name="Cornacchione L."/>
            <person name="Hendrickson J."/>
            <person name="Watson A.R."/>
            <person name="Minot S.S."/>
            <person name="Greenfield N."/>
            <person name="Schopf L."/>
            <person name="Szabady R."/>
            <person name="Patarroyo J."/>
            <person name="Smith W."/>
            <person name="Harrison P."/>
            <person name="Kuijper E.J."/>
            <person name="Kelly C.P."/>
            <person name="Olle B."/>
            <person name="Bobilev D."/>
            <person name="Silber J.L."/>
            <person name="Bucci V."/>
            <person name="Roberts B."/>
            <person name="Faith J."/>
            <person name="Norman J.M."/>
        </authorList>
    </citation>
    <scope>NUCLEOTIDE SEQUENCE</scope>
    <source>
        <strain evidence="16">VE303-04</strain>
    </source>
</reference>
<evidence type="ECO:0000256" key="10">
    <source>
        <dbReference type="ARBA" id="ARBA00022967"/>
    </source>
</evidence>
<gene>
    <name evidence="16" type="ORF">K5I21_05370</name>
</gene>
<evidence type="ECO:0000256" key="7">
    <source>
        <dbReference type="ARBA" id="ARBA00022723"/>
    </source>
</evidence>
<keyword evidence="8" id="KW-0547">Nucleotide-binding</keyword>
<dbReference type="InterPro" id="IPR050510">
    <property type="entry name" value="Cation_transp_ATPase_P-type"/>
</dbReference>
<dbReference type="GO" id="GO:1990573">
    <property type="term" value="P:potassium ion import across plasma membrane"/>
    <property type="evidence" value="ECO:0007669"/>
    <property type="project" value="TreeGrafter"/>
</dbReference>
<dbReference type="PANTHER" id="PTHR43294:SF20">
    <property type="entry name" value="P-TYPE ATPASE"/>
    <property type="match status" value="1"/>
</dbReference>
<evidence type="ECO:0000256" key="13">
    <source>
        <dbReference type="ARBA" id="ARBA00048694"/>
    </source>
</evidence>
<dbReference type="EMBL" id="JAINVB010000001">
    <property type="protein sequence ID" value="MCK0085305.1"/>
    <property type="molecule type" value="Genomic_DNA"/>
</dbReference>
<dbReference type="NCBIfam" id="TIGR01494">
    <property type="entry name" value="ATPase_P-type"/>
    <property type="match status" value="3"/>
</dbReference>
<accession>A0AAW5F151</accession>
<organism evidence="16 17">
    <name type="scientific">Clostridium symbiosum</name>
    <name type="common">Bacteroides symbiosus</name>
    <dbReference type="NCBI Taxonomy" id="1512"/>
    <lineage>
        <taxon>Bacteria</taxon>
        <taxon>Bacillati</taxon>
        <taxon>Bacillota</taxon>
        <taxon>Clostridia</taxon>
        <taxon>Lachnospirales</taxon>
        <taxon>Lachnospiraceae</taxon>
        <taxon>Otoolea</taxon>
    </lineage>
</organism>
<feature type="domain" description="Cation-transporting P-type ATPase N-terminal" evidence="15">
    <location>
        <begin position="1"/>
        <end position="75"/>
    </location>
</feature>
<feature type="transmembrane region" description="Helical" evidence="14">
    <location>
        <begin position="79"/>
        <end position="95"/>
    </location>
</feature>
<dbReference type="PROSITE" id="PS00154">
    <property type="entry name" value="ATPASE_E1_E2"/>
    <property type="match status" value="1"/>
</dbReference>
<dbReference type="GO" id="GO:0005391">
    <property type="term" value="F:P-type sodium:potassium-exchanging transporter activity"/>
    <property type="evidence" value="ECO:0007669"/>
    <property type="project" value="TreeGrafter"/>
</dbReference>
<comment type="similarity">
    <text evidence="2">Belongs to the cation transport ATPase (P-type) (TC 3.A.3) family. Type IIA subfamily.</text>
</comment>
<evidence type="ECO:0000256" key="3">
    <source>
        <dbReference type="ARBA" id="ARBA00012790"/>
    </source>
</evidence>
<evidence type="ECO:0000256" key="8">
    <source>
        <dbReference type="ARBA" id="ARBA00022741"/>
    </source>
</evidence>
<evidence type="ECO:0000259" key="15">
    <source>
        <dbReference type="SMART" id="SM00831"/>
    </source>
</evidence>
<sequence length="881" mass="95115">MYENKTIEEVCRQFECNGRTGLTQEEAGIRLEHYGKNMLREAKKKTLAQRFAEQLCDSLIFVLFAAAGISIMLHEYSDAVIILAVVAMNAVVGVIQEGKAEKALESLRKMTKLEAVVIRGGREMTVPAEELVPGDLVVLDAGRQVPADLRLVQGANLKIEESALTGESVPVSKSSTFVAASEVQVGDRKNMAFMTSYVTNGRGCGIVTATGMATEIGRIAALIHEAPEEETPLQKRLSDLGKVLSLTAVFLCALLFVLAVVQKRDVMEMLITAISLAVAAVPEGLPAVVTIVLALSVTRMVKAGTIVRRLPSVETLGAVSVVCSDKTGTLTKNEMTVTACYLDGRIREAPAIEYGKTGNRLLTCFCLCNDATEETGDPTEISLIRLAGTGGIRKEREEREKPRYAELSFDSDRKMMTTLNREGKSYVSYTKGAPDEVLKRCTSIMKDGKVQPLEGRDRKKIQEAIETMSGRALRVLAGAMAEGVTKPTEKNLVFLGMAGMIDPPRDEAKAAVEAFKRASVRTVMITGDHVDTAFAIARQLGIAEEKGQCISGAELERMDDGELKKRIRNAAVFARVSPDHKVRIVRALKSDGNITAMTGDGVNDAPSLKSADIGIAMGKTGTDVARQASDMILTDDNFATIERAIEEGRGIYENIKKSVIFLLSSNFGEIATMFAAIAAGIPSPLKSSHILWINLITDSLPALALGVDKNDGSLLMKKPPRKPGESLFAGGGWFYTVFYGLLIAAISLAAFFRVPWEVVTGRGVEFSLTAVSAVLREEAVLCRAQTYAFTVLGLSELFHAVGMRNVEVSIFRSGLFTNPLMAVAFAAGLCLQFAVTEIPFLVDAFRTAVLSPGEWGFLLLLAAVPLLAHEVIALVKTTTKR</sequence>
<dbReference type="GO" id="GO:0046872">
    <property type="term" value="F:metal ion binding"/>
    <property type="evidence" value="ECO:0007669"/>
    <property type="project" value="UniProtKB-KW"/>
</dbReference>
<dbReference type="Gene3D" id="3.40.1110.10">
    <property type="entry name" value="Calcium-transporting ATPase, cytoplasmic domain N"/>
    <property type="match status" value="1"/>
</dbReference>
<dbReference type="SUPFAM" id="SSF81653">
    <property type="entry name" value="Calcium ATPase, transduction domain A"/>
    <property type="match status" value="1"/>
</dbReference>
<dbReference type="InterPro" id="IPR023214">
    <property type="entry name" value="HAD_sf"/>
</dbReference>
<feature type="transmembrane region" description="Helical" evidence="14">
    <location>
        <begin position="815"/>
        <end position="835"/>
    </location>
</feature>
<dbReference type="GO" id="GO:0005524">
    <property type="term" value="F:ATP binding"/>
    <property type="evidence" value="ECO:0007669"/>
    <property type="project" value="UniProtKB-KW"/>
</dbReference>
<feature type="transmembrane region" description="Helical" evidence="14">
    <location>
        <begin position="243"/>
        <end position="261"/>
    </location>
</feature>
<evidence type="ECO:0000256" key="9">
    <source>
        <dbReference type="ARBA" id="ARBA00022840"/>
    </source>
</evidence>
<dbReference type="GO" id="GO:1902600">
    <property type="term" value="P:proton transmembrane transport"/>
    <property type="evidence" value="ECO:0007669"/>
    <property type="project" value="TreeGrafter"/>
</dbReference>
<dbReference type="FunFam" id="2.70.150.10:FF:000016">
    <property type="entry name" value="Calcium-transporting P-type ATPase putative"/>
    <property type="match status" value="1"/>
</dbReference>
<name>A0AAW5F151_CLOSY</name>
<evidence type="ECO:0000256" key="2">
    <source>
        <dbReference type="ARBA" id="ARBA00005675"/>
    </source>
</evidence>
<evidence type="ECO:0000256" key="1">
    <source>
        <dbReference type="ARBA" id="ARBA00004651"/>
    </source>
</evidence>
<keyword evidence="5" id="KW-0406">Ion transport</keyword>
<comment type="caution">
    <text evidence="16">The sequence shown here is derived from an EMBL/GenBank/DDBJ whole genome shotgun (WGS) entry which is preliminary data.</text>
</comment>
<keyword evidence="5" id="KW-0109">Calcium transport</keyword>
<dbReference type="InterPro" id="IPR023298">
    <property type="entry name" value="ATPase_P-typ_TM_dom_sf"/>
</dbReference>
<keyword evidence="11 14" id="KW-1133">Transmembrane helix</keyword>
<comment type="subcellular location">
    <subcellularLocation>
        <location evidence="1">Cell membrane</location>
        <topology evidence="1">Multi-pass membrane protein</topology>
    </subcellularLocation>
</comment>
<dbReference type="SFLD" id="SFLDG00002">
    <property type="entry name" value="C1.7:_P-type_atpase_like"/>
    <property type="match status" value="1"/>
</dbReference>
<keyword evidence="7" id="KW-0479">Metal-binding</keyword>